<dbReference type="AlphaFoldDB" id="A0A6F8ZF42"/>
<sequence>MALNVVWFVLIAVLFTGYFFLEGFDYGVGILLPFLGRNDQERRVMANAIGPVWDANEVWLIVAGGAMFAAFPQWYATLFSGFYLALFLLLVALIVRGVGIEFRSRDERPGWRQTWDWLFFFGSLVPAVVWGVAMTDLVQGLPIDGHMNYVGTFLDLFTPFSLVGGAVSGLLFTLHGALFLALKTGEPLAARAMGTARRLAPLAVLAVAVYILMGYMVVPVLHRLGPDPGSIPVLAALSLVAAWALTVQERPGWAFAANGVTIVLTTITLFLLLYPRVMVSSLNPAWSLTIYNAASNPYSLKVMSIVAITLVPVVLAYQAWTYWMFRKRVRLHDELHY</sequence>
<gene>
    <name evidence="13" type="primary">cydB</name>
    <name evidence="13" type="ORF">R50_0891</name>
</gene>
<proteinExistence type="inferred from homology"/>
<reference evidence="13 14" key="1">
    <citation type="submission" date="2020-02" db="EMBL/GenBank/DDBJ databases">
        <authorList>
            <person name="Hogendoorn C."/>
        </authorList>
    </citation>
    <scope>NUCLEOTIDE SEQUENCE [LARGE SCALE GENOMIC DNA]</scope>
    <source>
        <strain evidence="13">R501</strain>
    </source>
</reference>
<dbReference type="GO" id="GO:0019646">
    <property type="term" value="P:aerobic electron transport chain"/>
    <property type="evidence" value="ECO:0007669"/>
    <property type="project" value="TreeGrafter"/>
</dbReference>
<dbReference type="Proteomes" id="UP000503399">
    <property type="component" value="Chromosome"/>
</dbReference>
<dbReference type="InterPro" id="IPR003317">
    <property type="entry name" value="Cyt-d_oxidase_su2"/>
</dbReference>
<dbReference type="Pfam" id="PF02322">
    <property type="entry name" value="Cyt_bd_oxida_II"/>
    <property type="match status" value="1"/>
</dbReference>
<evidence type="ECO:0000313" key="13">
    <source>
        <dbReference type="EMBL" id="CAB1128397.1"/>
    </source>
</evidence>
<feature type="transmembrane region" description="Helical" evidence="12">
    <location>
        <begin position="229"/>
        <end position="246"/>
    </location>
</feature>
<dbReference type="PANTHER" id="PTHR43141:SF5">
    <property type="entry name" value="CYTOCHROME BD-I UBIQUINOL OXIDASE SUBUNIT 2"/>
    <property type="match status" value="1"/>
</dbReference>
<keyword evidence="14" id="KW-1185">Reference proteome</keyword>
<feature type="transmembrane region" description="Helical" evidence="12">
    <location>
        <begin position="253"/>
        <end position="274"/>
    </location>
</feature>
<keyword evidence="11 12" id="KW-0472">Membrane</keyword>
<feature type="transmembrane region" description="Helical" evidence="12">
    <location>
        <begin position="153"/>
        <end position="178"/>
    </location>
</feature>
<keyword evidence="5" id="KW-0349">Heme</keyword>
<evidence type="ECO:0000256" key="10">
    <source>
        <dbReference type="ARBA" id="ARBA00023004"/>
    </source>
</evidence>
<feature type="transmembrane region" description="Helical" evidence="12">
    <location>
        <begin position="114"/>
        <end position="133"/>
    </location>
</feature>
<dbReference type="NCBIfam" id="TIGR00203">
    <property type="entry name" value="cydB"/>
    <property type="match status" value="1"/>
</dbReference>
<feature type="transmembrane region" description="Helical" evidence="12">
    <location>
        <begin position="57"/>
        <end position="76"/>
    </location>
</feature>
<evidence type="ECO:0000256" key="11">
    <source>
        <dbReference type="ARBA" id="ARBA00023136"/>
    </source>
</evidence>
<feature type="transmembrane region" description="Helical" evidence="12">
    <location>
        <begin position="199"/>
        <end position="217"/>
    </location>
</feature>
<evidence type="ECO:0000256" key="7">
    <source>
        <dbReference type="ARBA" id="ARBA00022723"/>
    </source>
</evidence>
<dbReference type="KEGG" id="hfv:R50_0891"/>
<keyword evidence="7" id="KW-0479">Metal-binding</keyword>
<feature type="transmembrane region" description="Helical" evidence="12">
    <location>
        <begin position="82"/>
        <end position="102"/>
    </location>
</feature>
<evidence type="ECO:0000256" key="12">
    <source>
        <dbReference type="SAM" id="Phobius"/>
    </source>
</evidence>
<keyword evidence="6 12" id="KW-0812">Transmembrane</keyword>
<evidence type="ECO:0000256" key="4">
    <source>
        <dbReference type="ARBA" id="ARBA00022475"/>
    </source>
</evidence>
<evidence type="ECO:0000256" key="3">
    <source>
        <dbReference type="ARBA" id="ARBA00022448"/>
    </source>
</evidence>
<evidence type="ECO:0000256" key="1">
    <source>
        <dbReference type="ARBA" id="ARBA00004651"/>
    </source>
</evidence>
<name>A0A6F8ZF42_9FIRM</name>
<keyword evidence="3" id="KW-0813">Transport</keyword>
<evidence type="ECO:0000256" key="2">
    <source>
        <dbReference type="ARBA" id="ARBA00007543"/>
    </source>
</evidence>
<protein>
    <submittedName>
        <fullName evidence="13">Cytochrome bb' ubiquinol oxidase (Subunit II)</fullName>
        <ecNumber evidence="13">1.10.3.-</ecNumber>
    </submittedName>
</protein>
<keyword evidence="13" id="KW-0560">Oxidoreductase</keyword>
<dbReference type="PANTHER" id="PTHR43141">
    <property type="entry name" value="CYTOCHROME BD2 SUBUNIT II"/>
    <property type="match status" value="1"/>
</dbReference>
<dbReference type="GO" id="GO:0046872">
    <property type="term" value="F:metal ion binding"/>
    <property type="evidence" value="ECO:0007669"/>
    <property type="project" value="UniProtKB-KW"/>
</dbReference>
<dbReference type="PIRSF" id="PIRSF000267">
    <property type="entry name" value="Cyt_oxidse_sub2"/>
    <property type="match status" value="1"/>
</dbReference>
<dbReference type="GO" id="GO:0009055">
    <property type="term" value="F:electron transfer activity"/>
    <property type="evidence" value="ECO:0007669"/>
    <property type="project" value="TreeGrafter"/>
</dbReference>
<keyword evidence="8" id="KW-0249">Electron transport</keyword>
<evidence type="ECO:0000256" key="5">
    <source>
        <dbReference type="ARBA" id="ARBA00022617"/>
    </source>
</evidence>
<feature type="transmembrane region" description="Helical" evidence="12">
    <location>
        <begin position="302"/>
        <end position="325"/>
    </location>
</feature>
<evidence type="ECO:0000313" key="14">
    <source>
        <dbReference type="Proteomes" id="UP000503399"/>
    </source>
</evidence>
<keyword evidence="10" id="KW-0408">Iron</keyword>
<dbReference type="GO" id="GO:0070069">
    <property type="term" value="C:cytochrome complex"/>
    <property type="evidence" value="ECO:0007669"/>
    <property type="project" value="TreeGrafter"/>
</dbReference>
<feature type="transmembrane region" description="Helical" evidence="12">
    <location>
        <begin position="6"/>
        <end position="36"/>
    </location>
</feature>
<keyword evidence="9 12" id="KW-1133">Transmembrane helix</keyword>
<dbReference type="GO" id="GO:0016682">
    <property type="term" value="F:oxidoreductase activity, acting on diphenols and related substances as donors, oxygen as acceptor"/>
    <property type="evidence" value="ECO:0007669"/>
    <property type="project" value="TreeGrafter"/>
</dbReference>
<dbReference type="EC" id="1.10.3.-" evidence="13"/>
<comment type="subcellular location">
    <subcellularLocation>
        <location evidence="1">Cell membrane</location>
        <topology evidence="1">Multi-pass membrane protein</topology>
    </subcellularLocation>
</comment>
<dbReference type="GO" id="GO:0005886">
    <property type="term" value="C:plasma membrane"/>
    <property type="evidence" value="ECO:0007669"/>
    <property type="project" value="UniProtKB-SubCell"/>
</dbReference>
<accession>A0A6F8ZF42</accession>
<organism evidence="13 14">
    <name type="scientific">Candidatus Hydrogenisulfobacillus filiaventi</name>
    <dbReference type="NCBI Taxonomy" id="2707344"/>
    <lineage>
        <taxon>Bacteria</taxon>
        <taxon>Bacillati</taxon>
        <taxon>Bacillota</taxon>
        <taxon>Clostridia</taxon>
        <taxon>Eubacteriales</taxon>
        <taxon>Clostridiales Family XVII. Incertae Sedis</taxon>
        <taxon>Candidatus Hydrogenisulfobacillus</taxon>
    </lineage>
</organism>
<dbReference type="EMBL" id="LR778114">
    <property type="protein sequence ID" value="CAB1128397.1"/>
    <property type="molecule type" value="Genomic_DNA"/>
</dbReference>
<evidence type="ECO:0000256" key="8">
    <source>
        <dbReference type="ARBA" id="ARBA00022982"/>
    </source>
</evidence>
<comment type="similarity">
    <text evidence="2">Belongs to the cytochrome ubiquinol oxidase subunit 2 family.</text>
</comment>
<keyword evidence="4" id="KW-1003">Cell membrane</keyword>
<evidence type="ECO:0000256" key="9">
    <source>
        <dbReference type="ARBA" id="ARBA00022989"/>
    </source>
</evidence>
<evidence type="ECO:0000256" key="6">
    <source>
        <dbReference type="ARBA" id="ARBA00022692"/>
    </source>
</evidence>